<dbReference type="EMBL" id="SMGD01000012">
    <property type="protein sequence ID" value="TCK57816.1"/>
    <property type="molecule type" value="Genomic_DNA"/>
</dbReference>
<dbReference type="RefSeq" id="WP_396022807.1">
    <property type="nucleotide sequence ID" value="NZ_OU594967.1"/>
</dbReference>
<accession>A0A4R1K1E6</accession>
<sequence>MITGLNHITIVVSNLECALNFYQHLLGTVDLL</sequence>
<gene>
    <name evidence="2" type="ORF">EV690_1513</name>
</gene>
<dbReference type="Pfam" id="PF00903">
    <property type="entry name" value="Glyoxalase"/>
    <property type="match status" value="1"/>
</dbReference>
<dbReference type="SUPFAM" id="SSF54593">
    <property type="entry name" value="Glyoxalase/Bleomycin resistance protein/Dihydroxybiphenyl dioxygenase"/>
    <property type="match status" value="1"/>
</dbReference>
<dbReference type="InterPro" id="IPR029068">
    <property type="entry name" value="Glyas_Bleomycin-R_OHBP_Dase"/>
</dbReference>
<name>A0A4R1K1E6_9GAMM</name>
<protein>
    <recommendedName>
        <fullName evidence="1">Glyoxalase/fosfomycin resistance/dioxygenase domain-containing protein</fullName>
    </recommendedName>
</protein>
<evidence type="ECO:0000313" key="2">
    <source>
        <dbReference type="EMBL" id="TCK57816.1"/>
    </source>
</evidence>
<reference evidence="2 3" key="1">
    <citation type="submission" date="2019-03" db="EMBL/GenBank/DDBJ databases">
        <title>Genomic Encyclopedia of Type Strains, Phase IV (KMG-IV): sequencing the most valuable type-strain genomes for metagenomic binning, comparative biology and taxonomic classification.</title>
        <authorList>
            <person name="Goeker M."/>
        </authorList>
    </citation>
    <scope>NUCLEOTIDE SEQUENCE [LARGE SCALE GENOMIC DNA]</scope>
    <source>
        <strain evidence="2 3">DSM 18577</strain>
    </source>
</reference>
<organism evidence="2 3">
    <name type="scientific">Celerinatantimonas diazotrophica</name>
    <dbReference type="NCBI Taxonomy" id="412034"/>
    <lineage>
        <taxon>Bacteria</taxon>
        <taxon>Pseudomonadati</taxon>
        <taxon>Pseudomonadota</taxon>
        <taxon>Gammaproteobacteria</taxon>
        <taxon>Celerinatantimonadaceae</taxon>
        <taxon>Celerinatantimonas</taxon>
    </lineage>
</organism>
<proteinExistence type="predicted"/>
<comment type="caution">
    <text evidence="2">The sequence shown here is derived from an EMBL/GenBank/DDBJ whole genome shotgun (WGS) entry which is preliminary data.</text>
</comment>
<dbReference type="AlphaFoldDB" id="A0A4R1K1E6"/>
<evidence type="ECO:0000259" key="1">
    <source>
        <dbReference type="Pfam" id="PF00903"/>
    </source>
</evidence>
<dbReference type="Gene3D" id="3.10.180.10">
    <property type="entry name" value="2,3-Dihydroxybiphenyl 1,2-Dioxygenase, domain 1"/>
    <property type="match status" value="1"/>
</dbReference>
<keyword evidence="3" id="KW-1185">Reference proteome</keyword>
<feature type="domain" description="Glyoxalase/fosfomycin resistance/dioxygenase" evidence="1">
    <location>
        <begin position="4"/>
        <end position="27"/>
    </location>
</feature>
<dbReference type="Proteomes" id="UP000295565">
    <property type="component" value="Unassembled WGS sequence"/>
</dbReference>
<evidence type="ECO:0000313" key="3">
    <source>
        <dbReference type="Proteomes" id="UP000295565"/>
    </source>
</evidence>
<dbReference type="InterPro" id="IPR004360">
    <property type="entry name" value="Glyas_Fos-R_dOase_dom"/>
</dbReference>